<keyword evidence="5" id="KW-1185">Reference proteome</keyword>
<evidence type="ECO:0000259" key="2">
    <source>
        <dbReference type="Pfam" id="PF00501"/>
    </source>
</evidence>
<name>A0A1L9PUP2_ASPVE</name>
<accession>A0A1L9PUP2</accession>
<dbReference type="Proteomes" id="UP000184073">
    <property type="component" value="Unassembled WGS sequence"/>
</dbReference>
<dbReference type="Pfam" id="PF13193">
    <property type="entry name" value="AMP-binding_C"/>
    <property type="match status" value="1"/>
</dbReference>
<dbReference type="RefSeq" id="XP_040670914.1">
    <property type="nucleotide sequence ID" value="XM_040817860.1"/>
</dbReference>
<dbReference type="STRING" id="1036611.A0A1L9PUP2"/>
<dbReference type="OrthoDB" id="6509636at2759"/>
<dbReference type="InterPro" id="IPR000873">
    <property type="entry name" value="AMP-dep_synth/lig_dom"/>
</dbReference>
<dbReference type="PANTHER" id="PTHR24096:SF424">
    <property type="entry name" value="ACETYL-COA SYNTHETASE-LIKE PROTEIN-RELATED"/>
    <property type="match status" value="1"/>
</dbReference>
<evidence type="ECO:0000256" key="1">
    <source>
        <dbReference type="ARBA" id="ARBA00006432"/>
    </source>
</evidence>
<feature type="domain" description="AMP-dependent synthetase/ligase" evidence="2">
    <location>
        <begin position="30"/>
        <end position="418"/>
    </location>
</feature>
<evidence type="ECO:0000313" key="4">
    <source>
        <dbReference type="EMBL" id="OJJ05152.1"/>
    </source>
</evidence>
<sequence>MPHKSRWTVPIPEVDIPTYLFGSPTSPLGDAVAFADAEDPERLRLTWTELRLWSQRFAAGLKAAGLQEGDRVVILSGNDVLFPVVNLGILMAGGIYQSANPHSNPRELEYQLGLTKPRFILASQETLACALEAAAMVDTARERVFVFNDAPLLRDGGGDDNANAGVKHWKHLLAPKEVGGRFAWKRLTPSESKSTTAYTILTSGTTGLPKAAEASHYSIIANCVQTDFVMNLDPSVSTKELAARKSRWLCTIPLYHGLALCYFCTISIARRIPSYIMRRYEITHMLESIQKFRITELHLVPPIIVVMTKHPAVKSGKYDLSSVTKTFSCAAPLGPEPTVQYEALWPNGQVNVKQGLASTESCCNSLGWDPTLTAVPGSVGEPMPNCEIKLMDDDENEVPRGKSGEIWFRGPNIMQGYWQNIKATSETITADGWLRTGDVARQDEKGWYYVVDRKKASFEMIKVKGVQVWPAELEALLLDHPSVNDAAVIGVRKGDEEYPRAYVVAAPGTSISAEEIIEFVNSKVSTIKRLTGGVFFINTIPRAPSGKILRRVIRDGLVSNSKL</sequence>
<dbReference type="GO" id="GO:0016405">
    <property type="term" value="F:CoA-ligase activity"/>
    <property type="evidence" value="ECO:0007669"/>
    <property type="project" value="TreeGrafter"/>
</dbReference>
<dbReference type="SUPFAM" id="SSF56801">
    <property type="entry name" value="Acetyl-CoA synthetase-like"/>
    <property type="match status" value="1"/>
</dbReference>
<protein>
    <recommendedName>
        <fullName evidence="6">AMP-dependent synthetase/ligase domain-containing protein</fullName>
    </recommendedName>
</protein>
<evidence type="ECO:0000259" key="3">
    <source>
        <dbReference type="Pfam" id="PF13193"/>
    </source>
</evidence>
<dbReference type="VEuPathDB" id="FungiDB:ASPVEDRAFT_86517"/>
<dbReference type="FunFam" id="3.30.300.30:FF:000007">
    <property type="entry name" value="4-coumarate--CoA ligase 2"/>
    <property type="match status" value="1"/>
</dbReference>
<feature type="domain" description="AMP-binding enzyme C-terminal" evidence="3">
    <location>
        <begin position="472"/>
        <end position="547"/>
    </location>
</feature>
<evidence type="ECO:0000313" key="5">
    <source>
        <dbReference type="Proteomes" id="UP000184073"/>
    </source>
</evidence>
<reference evidence="5" key="1">
    <citation type="journal article" date="2017" name="Genome Biol.">
        <title>Comparative genomics reveals high biological diversity and specific adaptations in the industrially and medically important fungal genus Aspergillus.</title>
        <authorList>
            <person name="de Vries R.P."/>
            <person name="Riley R."/>
            <person name="Wiebenga A."/>
            <person name="Aguilar-Osorio G."/>
            <person name="Amillis S."/>
            <person name="Uchima C.A."/>
            <person name="Anderluh G."/>
            <person name="Asadollahi M."/>
            <person name="Askin M."/>
            <person name="Barry K."/>
            <person name="Battaglia E."/>
            <person name="Bayram O."/>
            <person name="Benocci T."/>
            <person name="Braus-Stromeyer S.A."/>
            <person name="Caldana C."/>
            <person name="Canovas D."/>
            <person name="Cerqueira G.C."/>
            <person name="Chen F."/>
            <person name="Chen W."/>
            <person name="Choi C."/>
            <person name="Clum A."/>
            <person name="Dos Santos R.A."/>
            <person name="Damasio A.R."/>
            <person name="Diallinas G."/>
            <person name="Emri T."/>
            <person name="Fekete E."/>
            <person name="Flipphi M."/>
            <person name="Freyberg S."/>
            <person name="Gallo A."/>
            <person name="Gournas C."/>
            <person name="Habgood R."/>
            <person name="Hainaut M."/>
            <person name="Harispe M.L."/>
            <person name="Henrissat B."/>
            <person name="Hilden K.S."/>
            <person name="Hope R."/>
            <person name="Hossain A."/>
            <person name="Karabika E."/>
            <person name="Karaffa L."/>
            <person name="Karanyi Z."/>
            <person name="Krasevec N."/>
            <person name="Kuo A."/>
            <person name="Kusch H."/>
            <person name="LaButti K."/>
            <person name="Lagendijk E.L."/>
            <person name="Lapidus A."/>
            <person name="Levasseur A."/>
            <person name="Lindquist E."/>
            <person name="Lipzen A."/>
            <person name="Logrieco A.F."/>
            <person name="MacCabe A."/>
            <person name="Maekelae M.R."/>
            <person name="Malavazi I."/>
            <person name="Melin P."/>
            <person name="Meyer V."/>
            <person name="Mielnichuk N."/>
            <person name="Miskei M."/>
            <person name="Molnar A.P."/>
            <person name="Mule G."/>
            <person name="Ngan C.Y."/>
            <person name="Orejas M."/>
            <person name="Orosz E."/>
            <person name="Ouedraogo J.P."/>
            <person name="Overkamp K.M."/>
            <person name="Park H.-S."/>
            <person name="Perrone G."/>
            <person name="Piumi F."/>
            <person name="Punt P.J."/>
            <person name="Ram A.F."/>
            <person name="Ramon A."/>
            <person name="Rauscher S."/>
            <person name="Record E."/>
            <person name="Riano-Pachon D.M."/>
            <person name="Robert V."/>
            <person name="Roehrig J."/>
            <person name="Ruller R."/>
            <person name="Salamov A."/>
            <person name="Salih N.S."/>
            <person name="Samson R.A."/>
            <person name="Sandor E."/>
            <person name="Sanguinetti M."/>
            <person name="Schuetze T."/>
            <person name="Sepcic K."/>
            <person name="Shelest E."/>
            <person name="Sherlock G."/>
            <person name="Sophianopoulou V."/>
            <person name="Squina F.M."/>
            <person name="Sun H."/>
            <person name="Susca A."/>
            <person name="Todd R.B."/>
            <person name="Tsang A."/>
            <person name="Unkles S.E."/>
            <person name="van de Wiele N."/>
            <person name="van Rossen-Uffink D."/>
            <person name="Oliveira J.V."/>
            <person name="Vesth T.C."/>
            <person name="Visser J."/>
            <person name="Yu J.-H."/>
            <person name="Zhou M."/>
            <person name="Andersen M.R."/>
            <person name="Archer D.B."/>
            <person name="Baker S.E."/>
            <person name="Benoit I."/>
            <person name="Brakhage A.A."/>
            <person name="Braus G.H."/>
            <person name="Fischer R."/>
            <person name="Frisvad J.C."/>
            <person name="Goldman G.H."/>
            <person name="Houbraken J."/>
            <person name="Oakley B."/>
            <person name="Pocsi I."/>
            <person name="Scazzocchio C."/>
            <person name="Seiboth B."/>
            <person name="vanKuyk P.A."/>
            <person name="Wortman J."/>
            <person name="Dyer P.S."/>
            <person name="Grigoriev I.V."/>
        </authorList>
    </citation>
    <scope>NUCLEOTIDE SEQUENCE [LARGE SCALE GENOMIC DNA]</scope>
    <source>
        <strain evidence="5">CBS 583.65</strain>
    </source>
</reference>
<dbReference type="AlphaFoldDB" id="A0A1L9PUP2"/>
<dbReference type="InterPro" id="IPR025110">
    <property type="entry name" value="AMP-bd_C"/>
</dbReference>
<proteinExistence type="inferred from homology"/>
<organism evidence="4 5">
    <name type="scientific">Aspergillus versicolor CBS 583.65</name>
    <dbReference type="NCBI Taxonomy" id="1036611"/>
    <lineage>
        <taxon>Eukaryota</taxon>
        <taxon>Fungi</taxon>
        <taxon>Dikarya</taxon>
        <taxon>Ascomycota</taxon>
        <taxon>Pezizomycotina</taxon>
        <taxon>Eurotiomycetes</taxon>
        <taxon>Eurotiomycetidae</taxon>
        <taxon>Eurotiales</taxon>
        <taxon>Aspergillaceae</taxon>
        <taxon>Aspergillus</taxon>
        <taxon>Aspergillus subgen. Nidulantes</taxon>
    </lineage>
</organism>
<dbReference type="GeneID" id="63733371"/>
<dbReference type="InterPro" id="IPR045851">
    <property type="entry name" value="AMP-bd_C_sf"/>
</dbReference>
<dbReference type="PANTHER" id="PTHR24096">
    <property type="entry name" value="LONG-CHAIN-FATTY-ACID--COA LIGASE"/>
    <property type="match status" value="1"/>
</dbReference>
<dbReference type="EMBL" id="KV878132">
    <property type="protein sequence ID" value="OJJ05152.1"/>
    <property type="molecule type" value="Genomic_DNA"/>
</dbReference>
<evidence type="ECO:0008006" key="6">
    <source>
        <dbReference type="Google" id="ProtNLM"/>
    </source>
</evidence>
<dbReference type="Pfam" id="PF00501">
    <property type="entry name" value="AMP-binding"/>
    <property type="match status" value="1"/>
</dbReference>
<dbReference type="Gene3D" id="3.30.300.30">
    <property type="match status" value="1"/>
</dbReference>
<dbReference type="Gene3D" id="3.40.50.980">
    <property type="match status" value="2"/>
</dbReference>
<comment type="similarity">
    <text evidence="1">Belongs to the ATP-dependent AMP-binding enzyme family.</text>
</comment>
<gene>
    <name evidence="4" type="ORF">ASPVEDRAFT_86517</name>
</gene>
<dbReference type="CDD" id="cd05911">
    <property type="entry name" value="Firefly_Luc_like"/>
    <property type="match status" value="1"/>
</dbReference>
<dbReference type="Gene3D" id="2.30.38.10">
    <property type="entry name" value="Luciferase, Domain 3"/>
    <property type="match status" value="1"/>
</dbReference>